<dbReference type="OrthoDB" id="10254418at2759"/>
<dbReference type="AlphaFoldDB" id="A0A369JJB5"/>
<proteinExistence type="predicted"/>
<dbReference type="EMBL" id="LUEZ02000055">
    <property type="protein sequence ID" value="RDB21290.1"/>
    <property type="molecule type" value="Genomic_DNA"/>
</dbReference>
<dbReference type="InterPro" id="IPR007272">
    <property type="entry name" value="Sulf_transp_TsuA/YedE"/>
</dbReference>
<evidence type="ECO:0000256" key="2">
    <source>
        <dbReference type="ARBA" id="ARBA00022448"/>
    </source>
</evidence>
<dbReference type="InParanoid" id="A0A369JJB5"/>
<sequence length="324" mass="33114">MASPTPVQSFLGGIGLSIPVHTLLLLNGNVFGISGFLHRAIRGGKEALFAVGGIVLGGAFVGLLERGGPKPFGFGLPQILASGFLVGLGSKLSSGCTSGHMICGISRFSLRSIVATSTFFVTGVITANVLHRDLPPIGDMDWTLGPSGKYLLALQAIPLAISLVLAFTAPPIQLATDDKPRPPRTPLRALEFVSSGLEFALALRLSNLTESTRVLSFLLLPFHSAFDPSLAFLAAGALPVSIILYQFYRGSEKPLLGGAWSVPKGGPIDAKLIIGAAIFGVGWGMAGICPGPGLVNFGRALAGGAGIGPAAGWLAAVAVGGLLA</sequence>
<comment type="subcellular location">
    <subcellularLocation>
        <location evidence="1">Cell inner membrane</location>
        <topology evidence="1">Multi-pass membrane protein</topology>
    </subcellularLocation>
</comment>
<dbReference type="Pfam" id="PF20398">
    <property type="entry name" value="DUF6691"/>
    <property type="match status" value="1"/>
</dbReference>
<gene>
    <name evidence="9" type="ORF">Hypma_011705</name>
</gene>
<keyword evidence="2" id="KW-0813">Transport</keyword>
<feature type="transmembrane region" description="Helical" evidence="8">
    <location>
        <begin position="150"/>
        <end position="169"/>
    </location>
</feature>
<dbReference type="InterPro" id="IPR046513">
    <property type="entry name" value="DUF6691"/>
</dbReference>
<feature type="transmembrane region" description="Helical" evidence="8">
    <location>
        <begin position="108"/>
        <end position="130"/>
    </location>
</feature>
<keyword evidence="3" id="KW-1003">Cell membrane</keyword>
<keyword evidence="5 8" id="KW-0812">Transmembrane</keyword>
<evidence type="ECO:0000256" key="4">
    <source>
        <dbReference type="ARBA" id="ARBA00022519"/>
    </source>
</evidence>
<dbReference type="GO" id="GO:0005886">
    <property type="term" value="C:plasma membrane"/>
    <property type="evidence" value="ECO:0007669"/>
    <property type="project" value="UniProtKB-SubCell"/>
</dbReference>
<evidence type="ECO:0000256" key="3">
    <source>
        <dbReference type="ARBA" id="ARBA00022475"/>
    </source>
</evidence>
<evidence type="ECO:0000256" key="6">
    <source>
        <dbReference type="ARBA" id="ARBA00022989"/>
    </source>
</evidence>
<dbReference type="PANTHER" id="PTHR30574">
    <property type="entry name" value="INNER MEMBRANE PROTEIN YEDE"/>
    <property type="match status" value="1"/>
</dbReference>
<feature type="transmembrane region" description="Helical" evidence="8">
    <location>
        <begin position="47"/>
        <end position="64"/>
    </location>
</feature>
<feature type="transmembrane region" description="Helical" evidence="8">
    <location>
        <begin position="300"/>
        <end position="323"/>
    </location>
</feature>
<feature type="transmembrane region" description="Helical" evidence="8">
    <location>
        <begin position="268"/>
        <end position="288"/>
    </location>
</feature>
<comment type="caution">
    <text evidence="9">The sequence shown here is derived from an EMBL/GenBank/DDBJ whole genome shotgun (WGS) entry which is preliminary data.</text>
</comment>
<protein>
    <submittedName>
        <fullName evidence="9">Uncharacterized protein</fullName>
    </submittedName>
</protein>
<evidence type="ECO:0000256" key="7">
    <source>
        <dbReference type="ARBA" id="ARBA00023136"/>
    </source>
</evidence>
<evidence type="ECO:0000313" key="10">
    <source>
        <dbReference type="Proteomes" id="UP000076154"/>
    </source>
</evidence>
<feature type="transmembrane region" description="Helical" evidence="8">
    <location>
        <begin position="6"/>
        <end position="26"/>
    </location>
</feature>
<evidence type="ECO:0000313" key="9">
    <source>
        <dbReference type="EMBL" id="RDB21290.1"/>
    </source>
</evidence>
<evidence type="ECO:0000256" key="8">
    <source>
        <dbReference type="SAM" id="Phobius"/>
    </source>
</evidence>
<evidence type="ECO:0000256" key="1">
    <source>
        <dbReference type="ARBA" id="ARBA00004429"/>
    </source>
</evidence>
<dbReference type="Pfam" id="PF04143">
    <property type="entry name" value="Sulf_transp"/>
    <property type="match status" value="1"/>
</dbReference>
<keyword evidence="7 8" id="KW-0472">Membrane</keyword>
<accession>A0A369JJB5</accession>
<keyword evidence="6 8" id="KW-1133">Transmembrane helix</keyword>
<evidence type="ECO:0000256" key="5">
    <source>
        <dbReference type="ARBA" id="ARBA00022692"/>
    </source>
</evidence>
<dbReference type="PANTHER" id="PTHR30574:SF1">
    <property type="entry name" value="SULPHUR TRANSPORT DOMAIN-CONTAINING PROTEIN"/>
    <property type="match status" value="1"/>
</dbReference>
<name>A0A369JJB5_HYPMA</name>
<keyword evidence="10" id="KW-1185">Reference proteome</keyword>
<dbReference type="Proteomes" id="UP000076154">
    <property type="component" value="Unassembled WGS sequence"/>
</dbReference>
<organism evidence="9 10">
    <name type="scientific">Hypsizygus marmoreus</name>
    <name type="common">White beech mushroom</name>
    <name type="synonym">Agaricus marmoreus</name>
    <dbReference type="NCBI Taxonomy" id="39966"/>
    <lineage>
        <taxon>Eukaryota</taxon>
        <taxon>Fungi</taxon>
        <taxon>Dikarya</taxon>
        <taxon>Basidiomycota</taxon>
        <taxon>Agaricomycotina</taxon>
        <taxon>Agaricomycetes</taxon>
        <taxon>Agaricomycetidae</taxon>
        <taxon>Agaricales</taxon>
        <taxon>Tricholomatineae</taxon>
        <taxon>Lyophyllaceae</taxon>
        <taxon>Hypsizygus</taxon>
    </lineage>
</organism>
<keyword evidence="4" id="KW-0997">Cell inner membrane</keyword>
<feature type="transmembrane region" description="Helical" evidence="8">
    <location>
        <begin position="76"/>
        <end position="96"/>
    </location>
</feature>
<feature type="transmembrane region" description="Helical" evidence="8">
    <location>
        <begin position="229"/>
        <end position="248"/>
    </location>
</feature>
<reference evidence="9" key="1">
    <citation type="submission" date="2018-04" db="EMBL/GenBank/DDBJ databases">
        <title>Whole genome sequencing of Hypsizygus marmoreus.</title>
        <authorList>
            <person name="Choi I.-G."/>
            <person name="Min B."/>
            <person name="Kim J.-G."/>
            <person name="Kim S."/>
            <person name="Oh Y.-L."/>
            <person name="Kong W.-S."/>
            <person name="Park H."/>
            <person name="Jeong J."/>
            <person name="Song E.-S."/>
        </authorList>
    </citation>
    <scope>NUCLEOTIDE SEQUENCE [LARGE SCALE GENOMIC DNA]</scope>
    <source>
        <strain evidence="9">51987-8</strain>
    </source>
</reference>